<evidence type="ECO:0000256" key="1">
    <source>
        <dbReference type="SAM" id="Phobius"/>
    </source>
</evidence>
<protein>
    <recommendedName>
        <fullName evidence="4">Transmembrane protein</fullName>
    </recommendedName>
</protein>
<feature type="transmembrane region" description="Helical" evidence="1">
    <location>
        <begin position="134"/>
        <end position="157"/>
    </location>
</feature>
<reference evidence="2" key="2">
    <citation type="submission" date="2023-06" db="EMBL/GenBank/DDBJ databases">
        <authorList>
            <consortium name="Lawrence Berkeley National Laboratory"/>
            <person name="Mondo S.J."/>
            <person name="Hensen N."/>
            <person name="Bonometti L."/>
            <person name="Westerberg I."/>
            <person name="Brannstrom I.O."/>
            <person name="Guillou S."/>
            <person name="Cros-Aarteil S."/>
            <person name="Calhoun S."/>
            <person name="Haridas S."/>
            <person name="Kuo A."/>
            <person name="Pangilinan J."/>
            <person name="Riley R."/>
            <person name="Labutti K."/>
            <person name="Andreopoulos B."/>
            <person name="Lipzen A."/>
            <person name="Chen C."/>
            <person name="Yanf M."/>
            <person name="Daum C."/>
            <person name="Ng V."/>
            <person name="Clum A."/>
            <person name="Steindorff A."/>
            <person name="Ohm R."/>
            <person name="Martin F."/>
            <person name="Silar P."/>
            <person name="Natvig D."/>
            <person name="Lalanne C."/>
            <person name="Gautier V."/>
            <person name="Ament-Velasquez S.L."/>
            <person name="Kruys A."/>
            <person name="Hutchinson M.I."/>
            <person name="Powell A.J."/>
            <person name="Barry K."/>
            <person name="Miller A.N."/>
            <person name="Grigoriev I.V."/>
            <person name="Debuchy R."/>
            <person name="Gladieux P."/>
            <person name="Thoren M.H."/>
            <person name="Johannesson H."/>
        </authorList>
    </citation>
    <scope>NUCLEOTIDE SEQUENCE</scope>
    <source>
        <strain evidence="2">PSN324</strain>
    </source>
</reference>
<keyword evidence="1" id="KW-1133">Transmembrane helix</keyword>
<keyword evidence="1" id="KW-0472">Membrane</keyword>
<evidence type="ECO:0000313" key="3">
    <source>
        <dbReference type="Proteomes" id="UP001321749"/>
    </source>
</evidence>
<gene>
    <name evidence="2" type="ORF">QBC42DRAFT_90409</name>
</gene>
<feature type="transmembrane region" description="Helical" evidence="1">
    <location>
        <begin position="64"/>
        <end position="82"/>
    </location>
</feature>
<dbReference type="Proteomes" id="UP001321749">
    <property type="component" value="Unassembled WGS sequence"/>
</dbReference>
<feature type="transmembrane region" description="Helical" evidence="1">
    <location>
        <begin position="32"/>
        <end position="58"/>
    </location>
</feature>
<name>A0AAV9HZ84_9PEZI</name>
<sequence>MPTAVARVPALSPSLMTTSSQWIGRRRHWTRFILQLVLGPSFFQILEATRDLFFFFFFPSSSRSKKFLCSLCSLFCPLLFVLRYNNHNNHKTTGSLFCFFLAKTTTITAKSLRLSSAALAPPSSSSPTRRLRSFLPAGVNFFIPATLLLSPPAFFLLPTRPLLPRSQPPLVFSNQASSPRHQACFSSHQVSLFRFVTAPPLLPASIPFFLAGLPFLFTKPLHPFFAPKHDYHHA</sequence>
<reference evidence="2" key="1">
    <citation type="journal article" date="2023" name="Mol. Phylogenet. Evol.">
        <title>Genome-scale phylogeny and comparative genomics of the fungal order Sordariales.</title>
        <authorList>
            <person name="Hensen N."/>
            <person name="Bonometti L."/>
            <person name="Westerberg I."/>
            <person name="Brannstrom I.O."/>
            <person name="Guillou S."/>
            <person name="Cros-Aarteil S."/>
            <person name="Calhoun S."/>
            <person name="Haridas S."/>
            <person name="Kuo A."/>
            <person name="Mondo S."/>
            <person name="Pangilinan J."/>
            <person name="Riley R."/>
            <person name="LaButti K."/>
            <person name="Andreopoulos B."/>
            <person name="Lipzen A."/>
            <person name="Chen C."/>
            <person name="Yan M."/>
            <person name="Daum C."/>
            <person name="Ng V."/>
            <person name="Clum A."/>
            <person name="Steindorff A."/>
            <person name="Ohm R.A."/>
            <person name="Martin F."/>
            <person name="Silar P."/>
            <person name="Natvig D.O."/>
            <person name="Lalanne C."/>
            <person name="Gautier V."/>
            <person name="Ament-Velasquez S.L."/>
            <person name="Kruys A."/>
            <person name="Hutchinson M.I."/>
            <person name="Powell A.J."/>
            <person name="Barry K."/>
            <person name="Miller A.N."/>
            <person name="Grigoriev I.V."/>
            <person name="Debuchy R."/>
            <person name="Gladieux P."/>
            <person name="Hiltunen Thoren M."/>
            <person name="Johannesson H."/>
        </authorList>
    </citation>
    <scope>NUCLEOTIDE SEQUENCE</scope>
    <source>
        <strain evidence="2">PSN324</strain>
    </source>
</reference>
<evidence type="ECO:0008006" key="4">
    <source>
        <dbReference type="Google" id="ProtNLM"/>
    </source>
</evidence>
<accession>A0AAV9HZ84</accession>
<feature type="transmembrane region" description="Helical" evidence="1">
    <location>
        <begin position="201"/>
        <end position="218"/>
    </location>
</feature>
<proteinExistence type="predicted"/>
<keyword evidence="1" id="KW-0812">Transmembrane</keyword>
<organism evidence="2 3">
    <name type="scientific">Cladorrhinum samala</name>
    <dbReference type="NCBI Taxonomy" id="585594"/>
    <lineage>
        <taxon>Eukaryota</taxon>
        <taxon>Fungi</taxon>
        <taxon>Dikarya</taxon>
        <taxon>Ascomycota</taxon>
        <taxon>Pezizomycotina</taxon>
        <taxon>Sordariomycetes</taxon>
        <taxon>Sordariomycetidae</taxon>
        <taxon>Sordariales</taxon>
        <taxon>Podosporaceae</taxon>
        <taxon>Cladorrhinum</taxon>
    </lineage>
</organism>
<dbReference type="AlphaFoldDB" id="A0AAV9HZ84"/>
<dbReference type="EMBL" id="MU864933">
    <property type="protein sequence ID" value="KAK4466187.1"/>
    <property type="molecule type" value="Genomic_DNA"/>
</dbReference>
<comment type="caution">
    <text evidence="2">The sequence shown here is derived from an EMBL/GenBank/DDBJ whole genome shotgun (WGS) entry which is preliminary data.</text>
</comment>
<keyword evidence="3" id="KW-1185">Reference proteome</keyword>
<evidence type="ECO:0000313" key="2">
    <source>
        <dbReference type="EMBL" id="KAK4466187.1"/>
    </source>
</evidence>